<dbReference type="Proteomes" id="UP000070433">
    <property type="component" value="Chromosome"/>
</dbReference>
<dbReference type="Pfam" id="PF01796">
    <property type="entry name" value="OB_ChsH2_C"/>
    <property type="match status" value="1"/>
</dbReference>
<dbReference type="InterPro" id="IPR022002">
    <property type="entry name" value="ChsH2_Znr"/>
</dbReference>
<evidence type="ECO:0008006" key="5">
    <source>
        <dbReference type="Google" id="ProtNLM"/>
    </source>
</evidence>
<feature type="domain" description="ChsH2 C-terminal OB-fold" evidence="1">
    <location>
        <begin position="56"/>
        <end position="119"/>
    </location>
</feature>
<sequence>MTQVSRPQPVATAESRPYWDAAREGRLVVQRCPGCGRHQFYPRAFCTACLADGLEWVQARGTGRIYTFTICRIAANPAMTAPYAVALIDLDEGVRMLANVVGCDVERIRTGARVQVRFEPISDEFTLPQFTLQEEGR</sequence>
<dbReference type="SUPFAM" id="SSF50249">
    <property type="entry name" value="Nucleic acid-binding proteins"/>
    <property type="match status" value="1"/>
</dbReference>
<reference evidence="3 4" key="1">
    <citation type="journal article" date="2014" name="Int. J. Syst. Evol. Microbiol.">
        <title>Ramlibacter solisilvae sp. nov., isolated from forest soil, and emended description of the genus Ramlibacter.</title>
        <authorList>
            <person name="Lee H.J."/>
            <person name="Lee S.H."/>
            <person name="Lee S.S."/>
            <person name="Lee J.S."/>
            <person name="Kim Y."/>
            <person name="Kim S.C."/>
            <person name="Jeon C.O."/>
        </authorList>
    </citation>
    <scope>NUCLEOTIDE SEQUENCE [LARGE SCALE GENOMIC DNA]</scope>
    <source>
        <strain evidence="3 4">5-10</strain>
    </source>
</reference>
<organism evidence="3 4">
    <name type="scientific">Ramlibacter tataouinensis</name>
    <dbReference type="NCBI Taxonomy" id="94132"/>
    <lineage>
        <taxon>Bacteria</taxon>
        <taxon>Pseudomonadati</taxon>
        <taxon>Pseudomonadota</taxon>
        <taxon>Betaproteobacteria</taxon>
        <taxon>Burkholderiales</taxon>
        <taxon>Comamonadaceae</taxon>
        <taxon>Ramlibacter</taxon>
    </lineage>
</organism>
<feature type="domain" description="ChsH2 rubredoxin-like zinc ribbon" evidence="2">
    <location>
        <begin position="19"/>
        <end position="55"/>
    </location>
</feature>
<dbReference type="InterPro" id="IPR052513">
    <property type="entry name" value="Thioester_dehydratase-like"/>
</dbReference>
<dbReference type="InterPro" id="IPR012340">
    <property type="entry name" value="NA-bd_OB-fold"/>
</dbReference>
<evidence type="ECO:0000313" key="3">
    <source>
        <dbReference type="EMBL" id="AMO23562.1"/>
    </source>
</evidence>
<name>A0A127JZK8_9BURK</name>
<dbReference type="AlphaFoldDB" id="A0A127JZK8"/>
<dbReference type="Gene3D" id="6.10.30.10">
    <property type="match status" value="1"/>
</dbReference>
<keyword evidence="4" id="KW-1185">Reference proteome</keyword>
<dbReference type="EMBL" id="CP010951">
    <property type="protein sequence ID" value="AMO23562.1"/>
    <property type="molecule type" value="Genomic_DNA"/>
</dbReference>
<gene>
    <name evidence="3" type="ORF">UC35_12505</name>
</gene>
<evidence type="ECO:0000259" key="2">
    <source>
        <dbReference type="Pfam" id="PF12172"/>
    </source>
</evidence>
<dbReference type="PATRIC" id="fig|94132.3.peg.2537"/>
<evidence type="ECO:0000259" key="1">
    <source>
        <dbReference type="Pfam" id="PF01796"/>
    </source>
</evidence>
<accession>A0A127JZK8</accession>
<dbReference type="PANTHER" id="PTHR34075:SF5">
    <property type="entry name" value="BLR3430 PROTEIN"/>
    <property type="match status" value="1"/>
</dbReference>
<evidence type="ECO:0000313" key="4">
    <source>
        <dbReference type="Proteomes" id="UP000070433"/>
    </source>
</evidence>
<dbReference type="Pfam" id="PF12172">
    <property type="entry name" value="zf-ChsH2"/>
    <property type="match status" value="1"/>
</dbReference>
<dbReference type="RefSeq" id="WP_061500065.1">
    <property type="nucleotide sequence ID" value="NZ_CP010951.1"/>
</dbReference>
<dbReference type="InterPro" id="IPR002878">
    <property type="entry name" value="ChsH2_C"/>
</dbReference>
<dbReference type="PANTHER" id="PTHR34075">
    <property type="entry name" value="BLR3430 PROTEIN"/>
    <property type="match status" value="1"/>
</dbReference>
<dbReference type="OrthoDB" id="5514845at2"/>
<proteinExistence type="predicted"/>
<protein>
    <recommendedName>
        <fullName evidence="5">Zn-ribbon domain-containing OB-fold protein</fullName>
    </recommendedName>
</protein>